<feature type="domain" description="HTH araC/xylS-type" evidence="4">
    <location>
        <begin position="216"/>
        <end position="313"/>
    </location>
</feature>
<dbReference type="PANTHER" id="PTHR43280">
    <property type="entry name" value="ARAC-FAMILY TRANSCRIPTIONAL REGULATOR"/>
    <property type="match status" value="1"/>
</dbReference>
<dbReference type="PRINTS" id="PR00032">
    <property type="entry name" value="HTHARAC"/>
</dbReference>
<reference evidence="5 6" key="1">
    <citation type="submission" date="2015-09" db="EMBL/GenBank/DDBJ databases">
        <authorList>
            <consortium name="Pathogen Informatics"/>
        </authorList>
    </citation>
    <scope>NUCLEOTIDE SEQUENCE [LARGE SCALE GENOMIC DNA]</scope>
    <source>
        <strain evidence="5 6">2789STDY5608851</strain>
    </source>
</reference>
<dbReference type="GO" id="GO:0043565">
    <property type="term" value="F:sequence-specific DNA binding"/>
    <property type="evidence" value="ECO:0007669"/>
    <property type="project" value="InterPro"/>
</dbReference>
<protein>
    <submittedName>
        <fullName evidence="5">Melibiose operon regulatory protein</fullName>
    </submittedName>
</protein>
<dbReference type="Proteomes" id="UP000095380">
    <property type="component" value="Unassembled WGS sequence"/>
</dbReference>
<name>A0A173W9K5_9FIRM</name>
<dbReference type="EMBL" id="CYYM01000001">
    <property type="protein sequence ID" value="CUN34838.1"/>
    <property type="molecule type" value="Genomic_DNA"/>
</dbReference>
<dbReference type="SMART" id="SM00342">
    <property type="entry name" value="HTH_ARAC"/>
    <property type="match status" value="1"/>
</dbReference>
<gene>
    <name evidence="5" type="primary">melR_1</name>
    <name evidence="5" type="ORF">ERS852408_00050</name>
</gene>
<dbReference type="PROSITE" id="PS01124">
    <property type="entry name" value="HTH_ARAC_FAMILY_2"/>
    <property type="match status" value="1"/>
</dbReference>
<keyword evidence="2" id="KW-0238">DNA-binding</keyword>
<dbReference type="InterPro" id="IPR009057">
    <property type="entry name" value="Homeodomain-like_sf"/>
</dbReference>
<accession>A0A173W9K5</accession>
<dbReference type="InterPro" id="IPR003313">
    <property type="entry name" value="AraC-bd"/>
</dbReference>
<evidence type="ECO:0000256" key="3">
    <source>
        <dbReference type="ARBA" id="ARBA00023163"/>
    </source>
</evidence>
<dbReference type="InterPro" id="IPR014710">
    <property type="entry name" value="RmlC-like_jellyroll"/>
</dbReference>
<keyword evidence="1" id="KW-0805">Transcription regulation</keyword>
<dbReference type="PANTHER" id="PTHR43280:SF28">
    <property type="entry name" value="HTH-TYPE TRANSCRIPTIONAL ACTIVATOR RHAS"/>
    <property type="match status" value="1"/>
</dbReference>
<sequence length="321" mass="37467">MKGIQILTEKNKKEVKEHGSYTFPVQVSPEAIQSYEQHSFMWHWHPEIELTWFVSGQMEYVVNDQRYIISEGEGIFCNSNALHAGYMIDDQDCNYISVTFHPKFIYGYENSILQTKYVDFITSNEFWSSLVLKPEIPWQNEIIEYIKEIYTLTCQVQSSSDAFIPGYEGMAEQPELPDYEFRIHLLLCEIWHRLYLHYVQIAQDTPHPQKHLQRLKDILSYLQEHASEELSLEDIAAHAGLCKSECCRFFKKYMRMTIFDYLLSTRIQNSIPLLMDGENITTIAGLVGFSSPAYYGQIFKRYMGMSPSQYKKNTAQSPSGD</sequence>
<dbReference type="Pfam" id="PF02311">
    <property type="entry name" value="AraC_binding"/>
    <property type="match status" value="1"/>
</dbReference>
<dbReference type="InterPro" id="IPR037923">
    <property type="entry name" value="HTH-like"/>
</dbReference>
<evidence type="ECO:0000259" key="4">
    <source>
        <dbReference type="PROSITE" id="PS01124"/>
    </source>
</evidence>
<proteinExistence type="predicted"/>
<evidence type="ECO:0000256" key="1">
    <source>
        <dbReference type="ARBA" id="ARBA00023015"/>
    </source>
</evidence>
<dbReference type="SUPFAM" id="SSF46689">
    <property type="entry name" value="Homeodomain-like"/>
    <property type="match status" value="2"/>
</dbReference>
<dbReference type="Pfam" id="PF12833">
    <property type="entry name" value="HTH_18"/>
    <property type="match status" value="1"/>
</dbReference>
<dbReference type="Gene3D" id="2.60.120.10">
    <property type="entry name" value="Jelly Rolls"/>
    <property type="match status" value="1"/>
</dbReference>
<evidence type="ECO:0000313" key="6">
    <source>
        <dbReference type="Proteomes" id="UP000095380"/>
    </source>
</evidence>
<dbReference type="GO" id="GO:0003700">
    <property type="term" value="F:DNA-binding transcription factor activity"/>
    <property type="evidence" value="ECO:0007669"/>
    <property type="project" value="InterPro"/>
</dbReference>
<dbReference type="InterPro" id="IPR020449">
    <property type="entry name" value="Tscrpt_reg_AraC-type_HTH"/>
</dbReference>
<keyword evidence="3" id="KW-0804">Transcription</keyword>
<dbReference type="Gene3D" id="1.10.10.60">
    <property type="entry name" value="Homeodomain-like"/>
    <property type="match status" value="2"/>
</dbReference>
<dbReference type="AlphaFoldDB" id="A0A173W9K5"/>
<dbReference type="CDD" id="cd02208">
    <property type="entry name" value="cupin_RmlC-like"/>
    <property type="match status" value="1"/>
</dbReference>
<organism evidence="5 6">
    <name type="scientific">Dorea longicatena</name>
    <dbReference type="NCBI Taxonomy" id="88431"/>
    <lineage>
        <taxon>Bacteria</taxon>
        <taxon>Bacillati</taxon>
        <taxon>Bacillota</taxon>
        <taxon>Clostridia</taxon>
        <taxon>Lachnospirales</taxon>
        <taxon>Lachnospiraceae</taxon>
        <taxon>Dorea</taxon>
    </lineage>
</organism>
<dbReference type="RefSeq" id="WP_022415638.1">
    <property type="nucleotide sequence ID" value="NZ_CYYM01000001.1"/>
</dbReference>
<dbReference type="SUPFAM" id="SSF51215">
    <property type="entry name" value="Regulatory protein AraC"/>
    <property type="match status" value="1"/>
</dbReference>
<evidence type="ECO:0000256" key="2">
    <source>
        <dbReference type="ARBA" id="ARBA00023125"/>
    </source>
</evidence>
<dbReference type="InterPro" id="IPR018060">
    <property type="entry name" value="HTH_AraC"/>
</dbReference>
<evidence type="ECO:0000313" key="5">
    <source>
        <dbReference type="EMBL" id="CUN34838.1"/>
    </source>
</evidence>